<evidence type="ECO:0000256" key="1">
    <source>
        <dbReference type="ARBA" id="ARBA00010171"/>
    </source>
</evidence>
<dbReference type="Gene3D" id="3.40.50.300">
    <property type="entry name" value="P-loop containing nucleotide triphosphate hydrolases"/>
    <property type="match status" value="1"/>
</dbReference>
<name>A0A2V1E776_9PLEO</name>
<dbReference type="InterPro" id="IPR027417">
    <property type="entry name" value="P-loop_NTPase"/>
</dbReference>
<dbReference type="EMBL" id="KZ805311">
    <property type="protein sequence ID" value="PVI05992.1"/>
    <property type="molecule type" value="Genomic_DNA"/>
</dbReference>
<reference evidence="6 7" key="1">
    <citation type="journal article" date="2018" name="Sci. Rep.">
        <title>Comparative genomics provides insights into the lifestyle and reveals functional heterogeneity of dark septate endophytic fungi.</title>
        <authorList>
            <person name="Knapp D.G."/>
            <person name="Nemeth J.B."/>
            <person name="Barry K."/>
            <person name="Hainaut M."/>
            <person name="Henrissat B."/>
            <person name="Johnson J."/>
            <person name="Kuo A."/>
            <person name="Lim J.H.P."/>
            <person name="Lipzen A."/>
            <person name="Nolan M."/>
            <person name="Ohm R.A."/>
            <person name="Tamas L."/>
            <person name="Grigoriev I.V."/>
            <person name="Spatafora J.W."/>
            <person name="Nagy L.G."/>
            <person name="Kovacs G.M."/>
        </authorList>
    </citation>
    <scope>NUCLEOTIDE SEQUENCE [LARGE SCALE GENOMIC DNA]</scope>
    <source>
        <strain evidence="6 7">DSE2036</strain>
    </source>
</reference>
<evidence type="ECO:0000256" key="2">
    <source>
        <dbReference type="ARBA" id="ARBA00018687"/>
    </source>
</evidence>
<dbReference type="InterPro" id="IPR038729">
    <property type="entry name" value="Rad50/SbcC_AAA"/>
</dbReference>
<keyword evidence="7" id="KW-1185">Reference proteome</keyword>
<dbReference type="PANTHER" id="PTHR45916:SF1">
    <property type="entry name" value="STRUCTURAL MAINTENANCE OF CHROMOSOMES PROTEIN 5"/>
    <property type="match status" value="1"/>
</dbReference>
<evidence type="ECO:0000313" key="7">
    <source>
        <dbReference type="Proteomes" id="UP000244855"/>
    </source>
</evidence>
<evidence type="ECO:0000256" key="3">
    <source>
        <dbReference type="ARBA" id="ARBA00023054"/>
    </source>
</evidence>
<dbReference type="GO" id="GO:0003697">
    <property type="term" value="F:single-stranded DNA binding"/>
    <property type="evidence" value="ECO:0007669"/>
    <property type="project" value="TreeGrafter"/>
</dbReference>
<evidence type="ECO:0000313" key="6">
    <source>
        <dbReference type="EMBL" id="PVI05992.1"/>
    </source>
</evidence>
<dbReference type="GO" id="GO:0030915">
    <property type="term" value="C:Smc5-Smc6 complex"/>
    <property type="evidence" value="ECO:0007669"/>
    <property type="project" value="TreeGrafter"/>
</dbReference>
<gene>
    <name evidence="6" type="ORF">DM02DRAFT_56193</name>
</gene>
<dbReference type="OrthoDB" id="10254973at2759"/>
<feature type="domain" description="Rad50/SbcC-type AAA" evidence="5">
    <location>
        <begin position="52"/>
        <end position="98"/>
    </location>
</feature>
<dbReference type="STRING" id="97972.A0A2V1E776"/>
<dbReference type="Proteomes" id="UP000244855">
    <property type="component" value="Unassembled WGS sequence"/>
</dbReference>
<keyword evidence="3" id="KW-0175">Coiled coil</keyword>
<evidence type="ECO:0000256" key="4">
    <source>
        <dbReference type="SAM" id="MobiDB-lite"/>
    </source>
</evidence>
<accession>A0A2V1E776</accession>
<organism evidence="6 7">
    <name type="scientific">Periconia macrospinosa</name>
    <dbReference type="NCBI Taxonomy" id="97972"/>
    <lineage>
        <taxon>Eukaryota</taxon>
        <taxon>Fungi</taxon>
        <taxon>Dikarya</taxon>
        <taxon>Ascomycota</taxon>
        <taxon>Pezizomycotina</taxon>
        <taxon>Dothideomycetes</taxon>
        <taxon>Pleosporomycetidae</taxon>
        <taxon>Pleosporales</taxon>
        <taxon>Massarineae</taxon>
        <taxon>Periconiaceae</taxon>
        <taxon>Periconia</taxon>
    </lineage>
</organism>
<proteinExistence type="inferred from homology"/>
<protein>
    <recommendedName>
        <fullName evidence="2">Structural maintenance of chromosomes protein 5</fullName>
    </recommendedName>
</protein>
<feature type="region of interest" description="Disordered" evidence="4">
    <location>
        <begin position="1"/>
        <end position="47"/>
    </location>
</feature>
<dbReference type="GO" id="GO:0000724">
    <property type="term" value="P:double-strand break repair via homologous recombination"/>
    <property type="evidence" value="ECO:0007669"/>
    <property type="project" value="TreeGrafter"/>
</dbReference>
<dbReference type="Pfam" id="PF13476">
    <property type="entry name" value="AAA_23"/>
    <property type="match status" value="1"/>
</dbReference>
<comment type="similarity">
    <text evidence="1">Belongs to the SMC family. SMC5 subfamily.</text>
</comment>
<dbReference type="PANTHER" id="PTHR45916">
    <property type="entry name" value="STRUCTURAL MAINTENANCE OF CHROMOSOMES PROTEIN 5"/>
    <property type="match status" value="1"/>
</dbReference>
<dbReference type="GO" id="GO:0016887">
    <property type="term" value="F:ATP hydrolysis activity"/>
    <property type="evidence" value="ECO:0007669"/>
    <property type="project" value="InterPro"/>
</dbReference>
<sequence length="127" mass="13622">MPGIRNVRKRPAIESEDESDNSYASAGSKRTRRDASDEEDGDDIHMPGSLVRVKLTNFVTYTAAEFNLGPSLNMIIGPNGTGKSTLVCAICLGLGWSPQVGTIRPHADQSSTNTCRIWVGPKTSANS</sequence>
<dbReference type="GO" id="GO:0005634">
    <property type="term" value="C:nucleus"/>
    <property type="evidence" value="ECO:0007669"/>
    <property type="project" value="TreeGrafter"/>
</dbReference>
<feature type="compositionally biased region" description="Basic residues" evidence="4">
    <location>
        <begin position="1"/>
        <end position="10"/>
    </location>
</feature>
<dbReference type="SUPFAM" id="SSF52540">
    <property type="entry name" value="P-loop containing nucleoside triphosphate hydrolases"/>
    <property type="match status" value="1"/>
</dbReference>
<evidence type="ECO:0000259" key="5">
    <source>
        <dbReference type="Pfam" id="PF13476"/>
    </source>
</evidence>
<dbReference type="AlphaFoldDB" id="A0A2V1E776"/>